<name>A0AAU7VMV5_9FIRM</name>
<dbReference type="RefSeq" id="WP_350344144.1">
    <property type="nucleotide sequence ID" value="NZ_CP158367.1"/>
</dbReference>
<evidence type="ECO:0000256" key="3">
    <source>
        <dbReference type="ARBA" id="ARBA00022490"/>
    </source>
</evidence>
<gene>
    <name evidence="7" type="primary">fliS</name>
    <name evidence="7" type="ORF">PRVXT_000521</name>
</gene>
<evidence type="ECO:0000256" key="4">
    <source>
        <dbReference type="ARBA" id="ARBA00022795"/>
    </source>
</evidence>
<keyword evidence="7" id="KW-0282">Flagellum</keyword>
<accession>A0AAU7VMV5</accession>
<protein>
    <submittedName>
        <fullName evidence="7">Flagellar export chaperone FliS</fullName>
    </submittedName>
</protein>
<dbReference type="SUPFAM" id="SSF101116">
    <property type="entry name" value="Flagellar export chaperone FliS"/>
    <property type="match status" value="1"/>
</dbReference>
<keyword evidence="6" id="KW-0175">Coiled coil</keyword>
<dbReference type="InterPro" id="IPR003447">
    <property type="entry name" value="FEMABX"/>
</dbReference>
<dbReference type="GO" id="GO:0044780">
    <property type="term" value="P:bacterial-type flagellum assembly"/>
    <property type="evidence" value="ECO:0007669"/>
    <property type="project" value="InterPro"/>
</dbReference>
<evidence type="ECO:0000256" key="5">
    <source>
        <dbReference type="ARBA" id="ARBA00023186"/>
    </source>
</evidence>
<comment type="subcellular location">
    <subcellularLocation>
        <location evidence="1">Cytoplasm</location>
        <location evidence="1">Cytosol</location>
    </subcellularLocation>
</comment>
<proteinExistence type="inferred from homology"/>
<dbReference type="GO" id="GO:0044038">
    <property type="term" value="P:cell wall macromolecule biosynthetic process"/>
    <property type="evidence" value="ECO:0007669"/>
    <property type="project" value="InterPro"/>
</dbReference>
<keyword evidence="7" id="KW-0969">Cilium</keyword>
<dbReference type="Pfam" id="PF02561">
    <property type="entry name" value="FliS"/>
    <property type="match status" value="1"/>
</dbReference>
<comment type="similarity">
    <text evidence="2">Belongs to the FliS family.</text>
</comment>
<evidence type="ECO:0000256" key="2">
    <source>
        <dbReference type="ARBA" id="ARBA00008787"/>
    </source>
</evidence>
<organism evidence="7">
    <name type="scientific">Proteinivorax tanatarense</name>
    <dbReference type="NCBI Taxonomy" id="1260629"/>
    <lineage>
        <taxon>Bacteria</taxon>
        <taxon>Bacillati</taxon>
        <taxon>Bacillota</taxon>
        <taxon>Clostridia</taxon>
        <taxon>Eubacteriales</taxon>
        <taxon>Proteinivoracaceae</taxon>
        <taxon>Proteinivorax</taxon>
    </lineage>
</organism>
<keyword evidence="4" id="KW-1005">Bacterial flagellum biogenesis</keyword>
<dbReference type="AlphaFoldDB" id="A0AAU7VMV5"/>
<dbReference type="GO" id="GO:0016755">
    <property type="term" value="F:aminoacyltransferase activity"/>
    <property type="evidence" value="ECO:0007669"/>
    <property type="project" value="InterPro"/>
</dbReference>
<dbReference type="GO" id="GO:0071973">
    <property type="term" value="P:bacterial-type flagellum-dependent cell motility"/>
    <property type="evidence" value="ECO:0007669"/>
    <property type="project" value="TreeGrafter"/>
</dbReference>
<keyword evidence="3" id="KW-0963">Cytoplasm</keyword>
<dbReference type="NCBIfam" id="TIGR00208">
    <property type="entry name" value="fliS"/>
    <property type="match status" value="1"/>
</dbReference>
<reference evidence="7" key="1">
    <citation type="journal article" date="2013" name="Extremophiles">
        <title>Proteinivorax tanatarense gen. nov., sp. nov., an anaerobic, haloalkaliphilic, proteolytic bacterium isolated from a decaying algal bloom, and proposal of Proteinivoraceae fam. nov.</title>
        <authorList>
            <person name="Kevbrin V."/>
            <person name="Boltyanskaya Y."/>
            <person name="Zhilina T."/>
            <person name="Kolganova T."/>
            <person name="Lavrentjeva E."/>
            <person name="Kuznetsov B."/>
        </authorList>
    </citation>
    <scope>NUCLEOTIDE SEQUENCE</scope>
    <source>
        <strain evidence="7">Z-910T</strain>
    </source>
</reference>
<dbReference type="PANTHER" id="PTHR34773">
    <property type="entry name" value="FLAGELLAR SECRETION CHAPERONE FLIS"/>
    <property type="match status" value="1"/>
</dbReference>
<keyword evidence="7" id="KW-0966">Cell projection</keyword>
<sequence length="125" mass="14624">MKNNPYQQYKQTQINTASPGELVLMLYNGAIKNLNQSINFLEQDNKEEFRLKIEKTQDIVVELTSTLKQDEEISKNFASLYQFVINRLIKAHASLSKEPVEEALKILTDMRDTWKEMLTKLNEEK</sequence>
<dbReference type="PROSITE" id="PS51191">
    <property type="entry name" value="FEMABX"/>
    <property type="match status" value="1"/>
</dbReference>
<dbReference type="GO" id="GO:0005829">
    <property type="term" value="C:cytosol"/>
    <property type="evidence" value="ECO:0007669"/>
    <property type="project" value="UniProtKB-SubCell"/>
</dbReference>
<evidence type="ECO:0000313" key="7">
    <source>
        <dbReference type="EMBL" id="XBX75400.1"/>
    </source>
</evidence>
<dbReference type="InterPro" id="IPR036584">
    <property type="entry name" value="FliS_sf"/>
</dbReference>
<dbReference type="PIRSF" id="PIRSF039090">
    <property type="entry name" value="Flis"/>
    <property type="match status" value="1"/>
</dbReference>
<feature type="coiled-coil region" evidence="6">
    <location>
        <begin position="24"/>
        <end position="51"/>
    </location>
</feature>
<dbReference type="Gene3D" id="1.20.120.340">
    <property type="entry name" value="Flagellar protein FliS"/>
    <property type="match status" value="1"/>
</dbReference>
<evidence type="ECO:0000256" key="6">
    <source>
        <dbReference type="SAM" id="Coils"/>
    </source>
</evidence>
<reference evidence="7" key="2">
    <citation type="submission" date="2024-06" db="EMBL/GenBank/DDBJ databases">
        <authorList>
            <person name="Petrova K.O."/>
            <person name="Toshchakov S.V."/>
            <person name="Boltjanskaja Y.V."/>
            <person name="Kevbrin V."/>
        </authorList>
    </citation>
    <scope>NUCLEOTIDE SEQUENCE</scope>
    <source>
        <strain evidence="7">Z-910T</strain>
    </source>
</reference>
<dbReference type="InterPro" id="IPR003713">
    <property type="entry name" value="FliS"/>
</dbReference>
<evidence type="ECO:0000256" key="1">
    <source>
        <dbReference type="ARBA" id="ARBA00004514"/>
    </source>
</evidence>
<keyword evidence="5" id="KW-0143">Chaperone</keyword>
<dbReference type="EMBL" id="CP158367">
    <property type="protein sequence ID" value="XBX75400.1"/>
    <property type="molecule type" value="Genomic_DNA"/>
</dbReference>
<dbReference type="CDD" id="cd16098">
    <property type="entry name" value="FliS"/>
    <property type="match status" value="1"/>
</dbReference>
<dbReference type="PANTHER" id="PTHR34773:SF1">
    <property type="entry name" value="FLAGELLAR SECRETION CHAPERONE FLIS"/>
    <property type="match status" value="1"/>
</dbReference>